<sequence length="354" mass="40522">MPDQIKEGFEKTKDVLQELVVVVSLVRTLTDSFGSASELYRKLKKKSKHVKEDIKGHIEGDEDHHHRKYGRSRSKGRASSEDERSRSRGKKGRYDSHDSDAESIDTSSPLVRAEYDYGYRFIGERYAVGDLITRNQLQTQIIALQQTLLWTYEDVLGHPRHPPDFYLQRLHLTTRAARAASIDALASQYKRMRLPPDDPEMHILPAPPGAFPSSTPDQIREHEPGKPSRHLFCIYAHNLQKTPSLPLNDRFQKGGNNKCPFCDFHIPVLPTKAWEIIKQDDKEPDTDRVFLVGTRFLVKSHREGGGYACVLCRKYRDADTRCKEVQTLVDHLWKDHACAGLAGDEDIKEVPSRR</sequence>
<protein>
    <submittedName>
        <fullName evidence="2">Uncharacterized protein</fullName>
    </submittedName>
</protein>
<evidence type="ECO:0000313" key="3">
    <source>
        <dbReference type="Proteomes" id="UP000799753"/>
    </source>
</evidence>
<feature type="region of interest" description="Disordered" evidence="1">
    <location>
        <begin position="51"/>
        <end position="105"/>
    </location>
</feature>
<proteinExistence type="predicted"/>
<gene>
    <name evidence="2" type="ORF">P280DRAFT_467214</name>
</gene>
<keyword evidence="3" id="KW-1185">Reference proteome</keyword>
<dbReference type="EMBL" id="MU006780">
    <property type="protein sequence ID" value="KAF2643138.1"/>
    <property type="molecule type" value="Genomic_DNA"/>
</dbReference>
<accession>A0A6A6S9L6</accession>
<reference evidence="2" key="1">
    <citation type="journal article" date="2020" name="Stud. Mycol.">
        <title>101 Dothideomycetes genomes: a test case for predicting lifestyles and emergence of pathogens.</title>
        <authorList>
            <person name="Haridas S."/>
            <person name="Albert R."/>
            <person name="Binder M."/>
            <person name="Bloem J."/>
            <person name="Labutti K."/>
            <person name="Salamov A."/>
            <person name="Andreopoulos B."/>
            <person name="Baker S."/>
            <person name="Barry K."/>
            <person name="Bills G."/>
            <person name="Bluhm B."/>
            <person name="Cannon C."/>
            <person name="Castanera R."/>
            <person name="Culley D."/>
            <person name="Daum C."/>
            <person name="Ezra D."/>
            <person name="Gonzalez J."/>
            <person name="Henrissat B."/>
            <person name="Kuo A."/>
            <person name="Liang C."/>
            <person name="Lipzen A."/>
            <person name="Lutzoni F."/>
            <person name="Magnuson J."/>
            <person name="Mondo S."/>
            <person name="Nolan M."/>
            <person name="Ohm R."/>
            <person name="Pangilinan J."/>
            <person name="Park H.-J."/>
            <person name="Ramirez L."/>
            <person name="Alfaro M."/>
            <person name="Sun H."/>
            <person name="Tritt A."/>
            <person name="Yoshinaga Y."/>
            <person name="Zwiers L.-H."/>
            <person name="Turgeon B."/>
            <person name="Goodwin S."/>
            <person name="Spatafora J."/>
            <person name="Crous P."/>
            <person name="Grigoriev I."/>
        </authorList>
    </citation>
    <scope>NUCLEOTIDE SEQUENCE</scope>
    <source>
        <strain evidence="2">CBS 473.64</strain>
    </source>
</reference>
<feature type="compositionally biased region" description="Basic residues" evidence="1">
    <location>
        <begin position="65"/>
        <end position="76"/>
    </location>
</feature>
<dbReference type="Proteomes" id="UP000799753">
    <property type="component" value="Unassembled WGS sequence"/>
</dbReference>
<feature type="compositionally biased region" description="Basic and acidic residues" evidence="1">
    <location>
        <begin position="78"/>
        <end position="100"/>
    </location>
</feature>
<dbReference type="PANTHER" id="PTHR42354">
    <property type="entry name" value="C2H2-TYPE DOMAIN-CONTAINING PROTEIN"/>
    <property type="match status" value="1"/>
</dbReference>
<organism evidence="2 3">
    <name type="scientific">Massarina eburnea CBS 473.64</name>
    <dbReference type="NCBI Taxonomy" id="1395130"/>
    <lineage>
        <taxon>Eukaryota</taxon>
        <taxon>Fungi</taxon>
        <taxon>Dikarya</taxon>
        <taxon>Ascomycota</taxon>
        <taxon>Pezizomycotina</taxon>
        <taxon>Dothideomycetes</taxon>
        <taxon>Pleosporomycetidae</taxon>
        <taxon>Pleosporales</taxon>
        <taxon>Massarineae</taxon>
        <taxon>Massarinaceae</taxon>
        <taxon>Massarina</taxon>
    </lineage>
</organism>
<name>A0A6A6S9L6_9PLEO</name>
<evidence type="ECO:0000256" key="1">
    <source>
        <dbReference type="SAM" id="MobiDB-lite"/>
    </source>
</evidence>
<evidence type="ECO:0000313" key="2">
    <source>
        <dbReference type="EMBL" id="KAF2643138.1"/>
    </source>
</evidence>
<feature type="compositionally biased region" description="Basic and acidic residues" evidence="1">
    <location>
        <begin position="51"/>
        <end position="64"/>
    </location>
</feature>
<dbReference type="OrthoDB" id="5309037at2759"/>
<dbReference type="PANTHER" id="PTHR42354:SF1">
    <property type="entry name" value="C2H2-TYPE DOMAIN-CONTAINING PROTEIN"/>
    <property type="match status" value="1"/>
</dbReference>
<dbReference type="AlphaFoldDB" id="A0A6A6S9L6"/>